<dbReference type="PANTHER" id="PTHR34351">
    <property type="entry name" value="SLR1927 PROTEIN-RELATED"/>
    <property type="match status" value="1"/>
</dbReference>
<dbReference type="EMBL" id="BSPB01000003">
    <property type="protein sequence ID" value="GLS13241.1"/>
    <property type="molecule type" value="Genomic_DNA"/>
</dbReference>
<keyword evidence="2" id="KW-0812">Transmembrane</keyword>
<keyword evidence="2" id="KW-1133">Transmembrane helix</keyword>
<accession>A0ABQ6BYL8</accession>
<name>A0ABQ6BYL8_9BURK</name>
<gene>
    <name evidence="3" type="ORF">GCM10007935_06700</name>
</gene>
<protein>
    <submittedName>
        <fullName evidence="3">Membrane protein</fullName>
    </submittedName>
</protein>
<reference evidence="4" key="1">
    <citation type="journal article" date="2019" name="Int. J. Syst. Evol. Microbiol.">
        <title>The Global Catalogue of Microorganisms (GCM) 10K type strain sequencing project: providing services to taxonomists for standard genome sequencing and annotation.</title>
        <authorList>
            <consortium name="The Broad Institute Genomics Platform"/>
            <consortium name="The Broad Institute Genome Sequencing Center for Infectious Disease"/>
            <person name="Wu L."/>
            <person name="Ma J."/>
        </authorList>
    </citation>
    <scope>NUCLEOTIDE SEQUENCE [LARGE SCALE GENOMIC DNA]</scope>
    <source>
        <strain evidence="4">NBRC 109341</strain>
    </source>
</reference>
<keyword evidence="4" id="KW-1185">Reference proteome</keyword>
<keyword evidence="2" id="KW-0472">Membrane</keyword>
<dbReference type="Proteomes" id="UP001156903">
    <property type="component" value="Unassembled WGS sequence"/>
</dbReference>
<evidence type="ECO:0000256" key="2">
    <source>
        <dbReference type="SAM" id="Phobius"/>
    </source>
</evidence>
<evidence type="ECO:0000256" key="1">
    <source>
        <dbReference type="SAM" id="MobiDB-lite"/>
    </source>
</evidence>
<evidence type="ECO:0000313" key="3">
    <source>
        <dbReference type="EMBL" id="GLS13241.1"/>
    </source>
</evidence>
<evidence type="ECO:0000313" key="4">
    <source>
        <dbReference type="Proteomes" id="UP001156903"/>
    </source>
</evidence>
<organism evidence="3 4">
    <name type="scientific">Hydrogenophaga electricum</name>
    <dbReference type="NCBI Taxonomy" id="1230953"/>
    <lineage>
        <taxon>Bacteria</taxon>
        <taxon>Pseudomonadati</taxon>
        <taxon>Pseudomonadota</taxon>
        <taxon>Betaproteobacteria</taxon>
        <taxon>Burkholderiales</taxon>
        <taxon>Comamonadaceae</taxon>
        <taxon>Hydrogenophaga</taxon>
    </lineage>
</organism>
<dbReference type="PANTHER" id="PTHR34351:SF1">
    <property type="entry name" value="SLR1927 PROTEIN"/>
    <property type="match status" value="1"/>
</dbReference>
<sequence length="326" mass="35724">MKLPRPAWRARLRAWFHERLPRTDTLTLTQRKVYILPTRAGGMLALTLVLLLIGSINYQLNLGYLLTFLLAGCAAVAMHVTHSNLRGLTLHLQPPAAVHAGQAALLDIRLTNDRRSPRPGIALGVSDDATRDHWAWIDVPAQGSAQLQVAWPTPARGWQPLPALTAITLFPLGTFRVWTVWRPASPVLVYPAPEAHPPPLPPSLPQPGQSGSTHAQPAGEFDGVRAYRRGDPLKTVVWKKAAQSFAAGRNDLVSRDAQTSQQHQLWLDSEQCGAAGLEARLSRLTAWVLLADRLGLDYGLRIPGREIPPGQGTPHRNRCLEALALC</sequence>
<proteinExistence type="predicted"/>
<comment type="caution">
    <text evidence="3">The sequence shown here is derived from an EMBL/GenBank/DDBJ whole genome shotgun (WGS) entry which is preliminary data.</text>
</comment>
<feature type="transmembrane region" description="Helical" evidence="2">
    <location>
        <begin position="40"/>
        <end position="58"/>
    </location>
</feature>
<dbReference type="RefSeq" id="WP_234263379.1">
    <property type="nucleotide sequence ID" value="NZ_BSPB01000003.1"/>
</dbReference>
<feature type="transmembrane region" description="Helical" evidence="2">
    <location>
        <begin position="64"/>
        <end position="81"/>
    </location>
</feature>
<feature type="region of interest" description="Disordered" evidence="1">
    <location>
        <begin position="198"/>
        <end position="221"/>
    </location>
</feature>